<dbReference type="InterPro" id="IPR050681">
    <property type="entry name" value="CDF/SLC30A"/>
</dbReference>
<feature type="transmembrane region" description="Helical" evidence="5">
    <location>
        <begin position="114"/>
        <end position="133"/>
    </location>
</feature>
<comment type="caution">
    <text evidence="7">The sequence shown here is derived from an EMBL/GenBank/DDBJ whole genome shotgun (WGS) entry which is preliminary data.</text>
</comment>
<dbReference type="InterPro" id="IPR058533">
    <property type="entry name" value="Cation_efflux_TM"/>
</dbReference>
<evidence type="ECO:0000259" key="6">
    <source>
        <dbReference type="Pfam" id="PF01545"/>
    </source>
</evidence>
<accession>A0A8J7JCJ9</accession>
<dbReference type="SUPFAM" id="SSF161111">
    <property type="entry name" value="Cation efflux protein transmembrane domain-like"/>
    <property type="match status" value="1"/>
</dbReference>
<evidence type="ECO:0000256" key="1">
    <source>
        <dbReference type="ARBA" id="ARBA00004141"/>
    </source>
</evidence>
<keyword evidence="8" id="KW-1185">Reference proteome</keyword>
<dbReference type="PANTHER" id="PTHR11562:SF17">
    <property type="entry name" value="RE54080P-RELATED"/>
    <property type="match status" value="1"/>
</dbReference>
<feature type="transmembrane region" description="Helical" evidence="5">
    <location>
        <begin position="83"/>
        <end position="102"/>
    </location>
</feature>
<reference evidence="7" key="1">
    <citation type="submission" date="2020-10" db="EMBL/GenBank/DDBJ databases">
        <authorList>
            <person name="Castelo-Branco R."/>
            <person name="Eusebio N."/>
            <person name="Adriana R."/>
            <person name="Vieira A."/>
            <person name="Brugerolle De Fraissinette N."/>
            <person name="Rezende De Castro R."/>
            <person name="Schneider M.P."/>
            <person name="Vasconcelos V."/>
            <person name="Leao P.N."/>
        </authorList>
    </citation>
    <scope>NUCLEOTIDE SEQUENCE</scope>
    <source>
        <strain evidence="7">LEGE 07157</strain>
    </source>
</reference>
<dbReference type="RefSeq" id="WP_194030833.1">
    <property type="nucleotide sequence ID" value="NZ_JADEWZ010000029.1"/>
</dbReference>
<dbReference type="GO" id="GO:0005886">
    <property type="term" value="C:plasma membrane"/>
    <property type="evidence" value="ECO:0007669"/>
    <property type="project" value="TreeGrafter"/>
</dbReference>
<comment type="subcellular location">
    <subcellularLocation>
        <location evidence="1">Membrane</location>
        <topology evidence="1">Multi-pass membrane protein</topology>
    </subcellularLocation>
</comment>
<evidence type="ECO:0000313" key="7">
    <source>
        <dbReference type="EMBL" id="MBE9117700.1"/>
    </source>
</evidence>
<dbReference type="Gene3D" id="1.20.1510.10">
    <property type="entry name" value="Cation efflux protein transmembrane domain"/>
    <property type="match status" value="1"/>
</dbReference>
<evidence type="ECO:0000256" key="3">
    <source>
        <dbReference type="ARBA" id="ARBA00022989"/>
    </source>
</evidence>
<sequence length="205" mass="22067">MGDRCCQAKAHELAKLKKQQAKMLWSVLSINIVMFAIEFGAGIRADSLSLTGDSLDMLGDALVYASSLYVINKSVKAQAGAAFLKGLMMFLLAIAVFARATYQLFMGASPEASTMGIVGVVALLANLLCLLLLTRHRNDNLNMSSVWLCSRNDIIANTSVLVAAALVSLTHSLLPDLAVGLLLTFIFARSAGKVLSQSWREMQQV</sequence>
<feature type="transmembrane region" description="Helical" evidence="5">
    <location>
        <begin position="55"/>
        <end position="71"/>
    </location>
</feature>
<dbReference type="GO" id="GO:0005385">
    <property type="term" value="F:zinc ion transmembrane transporter activity"/>
    <property type="evidence" value="ECO:0007669"/>
    <property type="project" value="TreeGrafter"/>
</dbReference>
<evidence type="ECO:0000256" key="5">
    <source>
        <dbReference type="SAM" id="Phobius"/>
    </source>
</evidence>
<evidence type="ECO:0000256" key="4">
    <source>
        <dbReference type="ARBA" id="ARBA00023136"/>
    </source>
</evidence>
<dbReference type="Pfam" id="PF01545">
    <property type="entry name" value="Cation_efflux"/>
    <property type="match status" value="1"/>
</dbReference>
<dbReference type="EMBL" id="JADEWZ010000029">
    <property type="protein sequence ID" value="MBE9117700.1"/>
    <property type="molecule type" value="Genomic_DNA"/>
</dbReference>
<name>A0A8J7JCJ9_9CYAN</name>
<dbReference type="Proteomes" id="UP000654482">
    <property type="component" value="Unassembled WGS sequence"/>
</dbReference>
<organism evidence="7 8">
    <name type="scientific">Lusitaniella coriacea LEGE 07157</name>
    <dbReference type="NCBI Taxonomy" id="945747"/>
    <lineage>
        <taxon>Bacteria</taxon>
        <taxon>Bacillati</taxon>
        <taxon>Cyanobacteriota</taxon>
        <taxon>Cyanophyceae</taxon>
        <taxon>Spirulinales</taxon>
        <taxon>Lusitaniellaceae</taxon>
        <taxon>Lusitaniella</taxon>
    </lineage>
</organism>
<keyword evidence="3 5" id="KW-1133">Transmembrane helix</keyword>
<evidence type="ECO:0000313" key="8">
    <source>
        <dbReference type="Proteomes" id="UP000654482"/>
    </source>
</evidence>
<proteinExistence type="predicted"/>
<keyword evidence="2 5" id="KW-0812">Transmembrane</keyword>
<evidence type="ECO:0000256" key="2">
    <source>
        <dbReference type="ARBA" id="ARBA00022692"/>
    </source>
</evidence>
<dbReference type="AlphaFoldDB" id="A0A8J7JCJ9"/>
<feature type="transmembrane region" description="Helical" evidence="5">
    <location>
        <begin position="154"/>
        <end position="171"/>
    </location>
</feature>
<gene>
    <name evidence="7" type="ORF">IQ249_17525</name>
</gene>
<dbReference type="InterPro" id="IPR027469">
    <property type="entry name" value="Cation_efflux_TMD_sf"/>
</dbReference>
<keyword evidence="4 5" id="KW-0472">Membrane</keyword>
<protein>
    <submittedName>
        <fullName evidence="7">Cation transporter</fullName>
    </submittedName>
</protein>
<feature type="domain" description="Cation efflux protein transmembrane" evidence="6">
    <location>
        <begin position="25"/>
        <end position="200"/>
    </location>
</feature>
<dbReference type="PANTHER" id="PTHR11562">
    <property type="entry name" value="CATION EFFLUX PROTEIN/ ZINC TRANSPORTER"/>
    <property type="match status" value="1"/>
</dbReference>
<feature type="transmembrane region" description="Helical" evidence="5">
    <location>
        <begin position="23"/>
        <end position="43"/>
    </location>
</feature>